<dbReference type="AlphaFoldDB" id="A0A1C6VET9"/>
<reference evidence="3 4" key="1">
    <citation type="submission" date="2016-06" db="EMBL/GenBank/DDBJ databases">
        <authorList>
            <person name="Kjaerup R.B."/>
            <person name="Dalgaard T.S."/>
            <person name="Juul-Madsen H.R."/>
        </authorList>
    </citation>
    <scope>NUCLEOTIDE SEQUENCE [LARGE SCALE GENOMIC DNA]</scope>
    <source>
        <strain evidence="3 4">DSM 45577</strain>
    </source>
</reference>
<evidence type="ECO:0000313" key="3">
    <source>
        <dbReference type="EMBL" id="SCL64667.1"/>
    </source>
</evidence>
<evidence type="ECO:0000256" key="2">
    <source>
        <dbReference type="SAM" id="Phobius"/>
    </source>
</evidence>
<keyword evidence="2" id="KW-0472">Membrane</keyword>
<dbReference type="Proteomes" id="UP000198937">
    <property type="component" value="Unassembled WGS sequence"/>
</dbReference>
<feature type="transmembrane region" description="Helical" evidence="2">
    <location>
        <begin position="124"/>
        <end position="140"/>
    </location>
</feature>
<feature type="region of interest" description="Disordered" evidence="1">
    <location>
        <begin position="370"/>
        <end position="419"/>
    </location>
</feature>
<keyword evidence="2" id="KW-0812">Transmembrane</keyword>
<organism evidence="3 4">
    <name type="scientific">Micromonospora yangpuensis</name>
    <dbReference type="NCBI Taxonomy" id="683228"/>
    <lineage>
        <taxon>Bacteria</taxon>
        <taxon>Bacillati</taxon>
        <taxon>Actinomycetota</taxon>
        <taxon>Actinomycetes</taxon>
        <taxon>Micromonosporales</taxon>
        <taxon>Micromonosporaceae</taxon>
        <taxon>Micromonospora</taxon>
    </lineage>
</organism>
<dbReference type="EMBL" id="FMIA01000002">
    <property type="protein sequence ID" value="SCL64667.1"/>
    <property type="molecule type" value="Genomic_DNA"/>
</dbReference>
<evidence type="ECO:0000313" key="4">
    <source>
        <dbReference type="Proteomes" id="UP000198937"/>
    </source>
</evidence>
<accession>A0A1C6VET9</accession>
<gene>
    <name evidence="3" type="ORF">GA0070617_5526</name>
</gene>
<feature type="transmembrane region" description="Helical" evidence="2">
    <location>
        <begin position="80"/>
        <end position="97"/>
    </location>
</feature>
<sequence>MQIPQPVLDVGADVAAWLTSHGQPLLFGAGAVGATLALLLVWRFLRTGEVHERLGTAAVTLATLFAMEGMYEVARGSLRLPVGVALVFCATFELVMLHQGSLAAHKLATAGNGPAPDISRHMRMVWIVAIASGVIASTAAHNLTEAALRLATPPLAAGIWYMSLHADKQRAERQPSRWIWTPQRVGVRLGLLKPGTVDDLGEVFRQRRIDALVEAGMHLYAEREAARLHSTDERTPPAEATKASRWRWRWQPQKGDPLADALRRVQRLTKSADADTVAAAREQLRRVLSIGDELFRDDRQPTERERQLMDELTIAMRQVTTNLRADHRAAYAEPTTTIGGIRMPATVAARIPDEVPAEWLAQHRVVPTTAAPEPTTTTTTTPEPTTTTATVPATKSTTRRRRTVVAKTDRPPATSGTEADRTAAAYASFLADRGRPPTGSELAAIAGVSKSYANNWKRANTGTATTDD</sequence>
<protein>
    <submittedName>
        <fullName evidence="3">Uncharacterized protein</fullName>
    </submittedName>
</protein>
<proteinExistence type="predicted"/>
<dbReference type="STRING" id="683228.GA0070617_5526"/>
<feature type="compositionally biased region" description="Low complexity" evidence="1">
    <location>
        <begin position="370"/>
        <end position="396"/>
    </location>
</feature>
<name>A0A1C6VET9_9ACTN</name>
<feature type="transmembrane region" description="Helical" evidence="2">
    <location>
        <begin position="25"/>
        <end position="42"/>
    </location>
</feature>
<evidence type="ECO:0000256" key="1">
    <source>
        <dbReference type="SAM" id="MobiDB-lite"/>
    </source>
</evidence>
<dbReference type="RefSeq" id="WP_175440680.1">
    <property type="nucleotide sequence ID" value="NZ_BMMJ01000007.1"/>
</dbReference>
<keyword evidence="2" id="KW-1133">Transmembrane helix</keyword>
<keyword evidence="4" id="KW-1185">Reference proteome</keyword>
<feature type="transmembrane region" description="Helical" evidence="2">
    <location>
        <begin position="54"/>
        <end position="74"/>
    </location>
</feature>